<feature type="transmembrane region" description="Helical" evidence="9">
    <location>
        <begin position="29"/>
        <end position="51"/>
    </location>
</feature>
<evidence type="ECO:0000256" key="9">
    <source>
        <dbReference type="SAM" id="Phobius"/>
    </source>
</evidence>
<name>A0AA35RQM7_GEOBA</name>
<dbReference type="Proteomes" id="UP001174909">
    <property type="component" value="Unassembled WGS sequence"/>
</dbReference>
<evidence type="ECO:0000313" key="12">
    <source>
        <dbReference type="Proteomes" id="UP001174909"/>
    </source>
</evidence>
<evidence type="ECO:0000256" key="8">
    <source>
        <dbReference type="ARBA" id="ARBA00023224"/>
    </source>
</evidence>
<comment type="caution">
    <text evidence="11">The sequence shown here is derived from an EMBL/GenBank/DDBJ whole genome shotgun (WGS) entry which is preliminary data.</text>
</comment>
<organism evidence="11 12">
    <name type="scientific">Geodia barretti</name>
    <name type="common">Barrett's horny sponge</name>
    <dbReference type="NCBI Taxonomy" id="519541"/>
    <lineage>
        <taxon>Eukaryota</taxon>
        <taxon>Metazoa</taxon>
        <taxon>Porifera</taxon>
        <taxon>Demospongiae</taxon>
        <taxon>Heteroscleromorpha</taxon>
        <taxon>Tetractinellida</taxon>
        <taxon>Astrophorina</taxon>
        <taxon>Geodiidae</taxon>
        <taxon>Geodia</taxon>
    </lineage>
</organism>
<proteinExistence type="predicted"/>
<keyword evidence="3 9" id="KW-1133">Transmembrane helix</keyword>
<evidence type="ECO:0000259" key="10">
    <source>
        <dbReference type="PROSITE" id="PS50259"/>
    </source>
</evidence>
<keyword evidence="2 9" id="KW-0812">Transmembrane</keyword>
<dbReference type="PANTHER" id="PTHR10519:SF20">
    <property type="entry name" value="G-PROTEIN COUPLED RECEPTOR 156-RELATED"/>
    <property type="match status" value="1"/>
</dbReference>
<dbReference type="GO" id="GO:0007214">
    <property type="term" value="P:gamma-aminobutyric acid signaling pathway"/>
    <property type="evidence" value="ECO:0007669"/>
    <property type="project" value="TreeGrafter"/>
</dbReference>
<accession>A0AA35RQM7</accession>
<dbReference type="GO" id="GO:0004965">
    <property type="term" value="F:G protein-coupled GABA receptor activity"/>
    <property type="evidence" value="ECO:0007669"/>
    <property type="project" value="InterPro"/>
</dbReference>
<dbReference type="Pfam" id="PF00003">
    <property type="entry name" value="7tm_3"/>
    <property type="match status" value="1"/>
</dbReference>
<keyword evidence="4" id="KW-0297">G-protein coupled receptor</keyword>
<feature type="transmembrane region" description="Helical" evidence="9">
    <location>
        <begin position="96"/>
        <end position="118"/>
    </location>
</feature>
<feature type="transmembrane region" description="Helical" evidence="9">
    <location>
        <begin position="71"/>
        <end position="90"/>
    </location>
</feature>
<evidence type="ECO:0000256" key="4">
    <source>
        <dbReference type="ARBA" id="ARBA00023040"/>
    </source>
</evidence>
<gene>
    <name evidence="11" type="ORF">GBAR_LOCUS9840</name>
</gene>
<dbReference type="EMBL" id="CASHTH010001481">
    <property type="protein sequence ID" value="CAI8015935.1"/>
    <property type="molecule type" value="Genomic_DNA"/>
</dbReference>
<dbReference type="PANTHER" id="PTHR10519">
    <property type="entry name" value="GABA-B RECEPTOR"/>
    <property type="match status" value="1"/>
</dbReference>
<evidence type="ECO:0000256" key="5">
    <source>
        <dbReference type="ARBA" id="ARBA00023136"/>
    </source>
</evidence>
<comment type="subcellular location">
    <subcellularLocation>
        <location evidence="1">Membrane</location>
        <topology evidence="1">Multi-pass membrane protein</topology>
    </subcellularLocation>
</comment>
<keyword evidence="8" id="KW-0807">Transducer</keyword>
<evidence type="ECO:0000256" key="1">
    <source>
        <dbReference type="ARBA" id="ARBA00004141"/>
    </source>
</evidence>
<dbReference type="InterPro" id="IPR017978">
    <property type="entry name" value="GPCR_3_C"/>
</dbReference>
<evidence type="ECO:0000256" key="2">
    <source>
        <dbReference type="ARBA" id="ARBA00022692"/>
    </source>
</evidence>
<feature type="domain" description="G-protein coupled receptors family 3 profile" evidence="10">
    <location>
        <begin position="25"/>
        <end position="121"/>
    </location>
</feature>
<keyword evidence="7" id="KW-0325">Glycoprotein</keyword>
<keyword evidence="6 11" id="KW-0675">Receptor</keyword>
<evidence type="ECO:0000256" key="3">
    <source>
        <dbReference type="ARBA" id="ARBA00022989"/>
    </source>
</evidence>
<sequence>MNSEHSPGLTSSSVLEEYSVWQCYESGSIPFVLDLLIFVYLGLLQLVGIILAFQTRKVRIPILNDSKSVTALIYISSIVLVVIVLITFILRGYINICAAIFSGGVILLATFFLVLSFIPKA</sequence>
<evidence type="ECO:0000256" key="6">
    <source>
        <dbReference type="ARBA" id="ARBA00023170"/>
    </source>
</evidence>
<evidence type="ECO:0000256" key="7">
    <source>
        <dbReference type="ARBA" id="ARBA00023180"/>
    </source>
</evidence>
<reference evidence="11" key="1">
    <citation type="submission" date="2023-03" db="EMBL/GenBank/DDBJ databases">
        <authorList>
            <person name="Steffen K."/>
            <person name="Cardenas P."/>
        </authorList>
    </citation>
    <scope>NUCLEOTIDE SEQUENCE</scope>
</reference>
<keyword evidence="12" id="KW-1185">Reference proteome</keyword>
<protein>
    <submittedName>
        <fullName evidence="11">Gamma-aminobutyric acid type B receptor subunit 2</fullName>
    </submittedName>
</protein>
<dbReference type="PROSITE" id="PS50259">
    <property type="entry name" value="G_PROTEIN_RECEP_F3_4"/>
    <property type="match status" value="1"/>
</dbReference>
<evidence type="ECO:0000313" key="11">
    <source>
        <dbReference type="EMBL" id="CAI8015935.1"/>
    </source>
</evidence>
<keyword evidence="5 9" id="KW-0472">Membrane</keyword>
<dbReference type="GO" id="GO:0038039">
    <property type="term" value="C:G protein-coupled receptor heterodimeric complex"/>
    <property type="evidence" value="ECO:0007669"/>
    <property type="project" value="TreeGrafter"/>
</dbReference>
<dbReference type="InterPro" id="IPR002455">
    <property type="entry name" value="GPCR3_GABA-B"/>
</dbReference>
<dbReference type="AlphaFoldDB" id="A0AA35RQM7"/>